<dbReference type="GO" id="GO:0030246">
    <property type="term" value="F:carbohydrate binding"/>
    <property type="evidence" value="ECO:0007669"/>
    <property type="project" value="TreeGrafter"/>
</dbReference>
<comment type="caution">
    <text evidence="6">The sequence shown here is derived from an EMBL/GenBank/DDBJ whole genome shotgun (WGS) entry which is preliminary data.</text>
</comment>
<organism evidence="6 7">
    <name type="scientific">Desulforamulus aquiferis</name>
    <dbReference type="NCBI Taxonomy" id="1397668"/>
    <lineage>
        <taxon>Bacteria</taxon>
        <taxon>Bacillati</taxon>
        <taxon>Bacillota</taxon>
        <taxon>Clostridia</taxon>
        <taxon>Eubacteriales</taxon>
        <taxon>Peptococcaceae</taxon>
        <taxon>Desulforamulus</taxon>
    </lineage>
</organism>
<evidence type="ECO:0000256" key="3">
    <source>
        <dbReference type="SAM" id="MobiDB-lite"/>
    </source>
</evidence>
<feature type="chain" id="PRO_5044003996" evidence="4">
    <location>
        <begin position="23"/>
        <end position="441"/>
    </location>
</feature>
<accession>A0AAW7ZDF5</accession>
<evidence type="ECO:0000256" key="4">
    <source>
        <dbReference type="SAM" id="SignalP"/>
    </source>
</evidence>
<proteinExistence type="predicted"/>
<evidence type="ECO:0000313" key="7">
    <source>
        <dbReference type="Proteomes" id="UP001172911"/>
    </source>
</evidence>
<dbReference type="InterPro" id="IPR025997">
    <property type="entry name" value="SBP_2_dom"/>
</dbReference>
<feature type="region of interest" description="Disordered" evidence="3">
    <location>
        <begin position="344"/>
        <end position="441"/>
    </location>
</feature>
<sequence>MTFKTIKTAGLGILLASFMIFSTGCPGQEPQPKPQTNNVKIGVSLASMDFDGNQTIKKYMDQRKQRENVQITWMDAQMDPSKQEQDIDKLIEQKVKAIVLQVVSPQEGVRLVEKITQAKIKVIGLETLPANAPLDGYIASDHTRAGELQGMLALNKMLVQSQQTGQQPNFNVLILKGDPVDPVSQKIASGAQGVLQQSQNVGNVKVVEHSEGKPEFAQMTVQKSLQTEKVDAILATDGQLCMAALKELKKQGLEGQIVTVGVGADKQSSQALAAGEHDAEIDIMPEQLANFAFDAAVDLINKGNWNSDTRIQNGNFDIPAKIIPVRLVQQEQIYLLEERWGKLEPQQGGQQQGQQEQQGQQGQENSPGQGDQEGQEGSEQQSDQGQGGGQKTKVRIVTQDGKVMEVEVDGEIKAIESQGAEGGQEGQAGEQEGGGQGGGGQ</sequence>
<dbReference type="Gene3D" id="3.40.50.2300">
    <property type="match status" value="2"/>
</dbReference>
<keyword evidence="7" id="KW-1185">Reference proteome</keyword>
<reference evidence="6" key="2">
    <citation type="submission" date="2023-03" db="EMBL/GenBank/DDBJ databases">
        <authorList>
            <person name="Zhang Z."/>
        </authorList>
    </citation>
    <scope>NUCLEOTIDE SEQUENCE</scope>
    <source>
        <strain evidence="6">DSA</strain>
    </source>
</reference>
<feature type="signal peptide" evidence="4">
    <location>
        <begin position="1"/>
        <end position="22"/>
    </location>
</feature>
<evidence type="ECO:0000256" key="2">
    <source>
        <dbReference type="ARBA" id="ARBA00022729"/>
    </source>
</evidence>
<dbReference type="PROSITE" id="PS51257">
    <property type="entry name" value="PROKAR_LIPOPROTEIN"/>
    <property type="match status" value="1"/>
</dbReference>
<reference evidence="6" key="1">
    <citation type="journal article" date="2023" name="J. Hazard. Mater.">
        <title>Anaerobic biodegradation of pyrene and benzo[a]pyrene by a new sulfate-reducing Desulforamulus aquiferis strain DSA.</title>
        <authorList>
            <person name="Zhang Z."/>
            <person name="Sun J."/>
            <person name="Gong X."/>
            <person name="Wang C."/>
            <person name="Wang H."/>
        </authorList>
    </citation>
    <scope>NUCLEOTIDE SEQUENCE</scope>
    <source>
        <strain evidence="6">DSA</strain>
    </source>
</reference>
<feature type="domain" description="Periplasmic binding protein" evidence="5">
    <location>
        <begin position="41"/>
        <end position="302"/>
    </location>
</feature>
<keyword evidence="2 4" id="KW-0732">Signal</keyword>
<dbReference type="Pfam" id="PF13407">
    <property type="entry name" value="Peripla_BP_4"/>
    <property type="match status" value="1"/>
</dbReference>
<evidence type="ECO:0000256" key="1">
    <source>
        <dbReference type="ARBA" id="ARBA00004196"/>
    </source>
</evidence>
<gene>
    <name evidence="6" type="ORF">P6N53_11220</name>
</gene>
<dbReference type="InterPro" id="IPR028082">
    <property type="entry name" value="Peripla_BP_I"/>
</dbReference>
<protein>
    <submittedName>
        <fullName evidence="6">Substrate-binding domain-containing protein</fullName>
    </submittedName>
</protein>
<dbReference type="PANTHER" id="PTHR30036">
    <property type="entry name" value="D-XYLOSE-BINDING PERIPLASMIC PROTEIN"/>
    <property type="match status" value="1"/>
</dbReference>
<evidence type="ECO:0000259" key="5">
    <source>
        <dbReference type="Pfam" id="PF13407"/>
    </source>
</evidence>
<feature type="compositionally biased region" description="Low complexity" evidence="3">
    <location>
        <begin position="346"/>
        <end position="384"/>
    </location>
</feature>
<dbReference type="PANTHER" id="PTHR30036:SF1">
    <property type="entry name" value="D-XYLOSE-BINDING PERIPLASMIC PROTEIN"/>
    <property type="match status" value="1"/>
</dbReference>
<feature type="compositionally biased region" description="Gly residues" evidence="3">
    <location>
        <begin position="420"/>
        <end position="441"/>
    </location>
</feature>
<dbReference type="InterPro" id="IPR050555">
    <property type="entry name" value="Bact_Solute-Bind_Prot2"/>
</dbReference>
<dbReference type="Proteomes" id="UP001172911">
    <property type="component" value="Unassembled WGS sequence"/>
</dbReference>
<dbReference type="GO" id="GO:0030288">
    <property type="term" value="C:outer membrane-bounded periplasmic space"/>
    <property type="evidence" value="ECO:0007669"/>
    <property type="project" value="TreeGrafter"/>
</dbReference>
<evidence type="ECO:0000313" key="6">
    <source>
        <dbReference type="EMBL" id="MDO7787789.1"/>
    </source>
</evidence>
<dbReference type="RefSeq" id="WP_304543125.1">
    <property type="nucleotide sequence ID" value="NZ_JARPTC010000016.1"/>
</dbReference>
<dbReference type="EMBL" id="JARPTC010000016">
    <property type="protein sequence ID" value="MDO7787789.1"/>
    <property type="molecule type" value="Genomic_DNA"/>
</dbReference>
<dbReference type="SUPFAM" id="SSF53822">
    <property type="entry name" value="Periplasmic binding protein-like I"/>
    <property type="match status" value="1"/>
</dbReference>
<name>A0AAW7ZDF5_9FIRM</name>
<comment type="subcellular location">
    <subcellularLocation>
        <location evidence="1">Cell envelope</location>
    </subcellularLocation>
</comment>
<dbReference type="AlphaFoldDB" id="A0AAW7ZDF5"/>
<feature type="compositionally biased region" description="Basic and acidic residues" evidence="3">
    <location>
        <begin position="402"/>
        <end position="414"/>
    </location>
</feature>